<keyword evidence="4" id="KW-1185">Reference proteome</keyword>
<proteinExistence type="predicted"/>
<dbReference type="GeneID" id="7199192"/>
<evidence type="ECO:0000259" key="2">
    <source>
        <dbReference type="Pfam" id="PF20710"/>
    </source>
</evidence>
<feature type="region of interest" description="Disordered" evidence="1">
    <location>
        <begin position="98"/>
        <end position="122"/>
    </location>
</feature>
<accession>B7GDW8</accession>
<feature type="compositionally biased region" description="Pro residues" evidence="1">
    <location>
        <begin position="185"/>
        <end position="196"/>
    </location>
</feature>
<dbReference type="RefSeq" id="XP_002185330.1">
    <property type="nucleotide sequence ID" value="XM_002185294.1"/>
</dbReference>
<gene>
    <name evidence="3" type="ORF">PHATRDRAFT_50370</name>
</gene>
<evidence type="ECO:0000256" key="1">
    <source>
        <dbReference type="SAM" id="MobiDB-lite"/>
    </source>
</evidence>
<dbReference type="PaxDb" id="2850-Phatr50370"/>
<dbReference type="KEGG" id="pti:PHATRDRAFT_50370"/>
<feature type="region of interest" description="Disordered" evidence="1">
    <location>
        <begin position="185"/>
        <end position="205"/>
    </location>
</feature>
<feature type="region of interest" description="Disordered" evidence="1">
    <location>
        <begin position="363"/>
        <end position="404"/>
    </location>
</feature>
<protein>
    <recommendedName>
        <fullName evidence="2">DUF6824 domain-containing protein</fullName>
    </recommendedName>
</protein>
<feature type="compositionally biased region" description="Polar residues" evidence="1">
    <location>
        <begin position="394"/>
        <end position="404"/>
    </location>
</feature>
<dbReference type="Pfam" id="PF20710">
    <property type="entry name" value="DUF6824"/>
    <property type="match status" value="1"/>
</dbReference>
<sequence length="404" mass="45052">MTKDCLDGDSGLHGAFSISPTRFTVPTSRFRHNAGTVGRQRPWKSHPWVASTMEPALGRGPARSLSCPHKHHYHYHTPSVEGQFDNALEEDPVLPPARARFASVPPPPRSGNNSLRHDRSQPTSLRLRLAPKENSTLPQHLVPSHTMNRPTPVRTVTTTHVQQPPPPPPLIHSTVVVRAISPPSPWTHTPPLPPPTGARLPLSPRPVPKLVPKLVPTSHYHHLSHPSLKIIPDYRMDPAMRLPIARTVPSDWEHQTSPVVTLAVRDILLGRGGGTNQHAGNLWYRALLQHYRLAYTQAPKFDKAQLARNLTNYIRLCGGRFLQKGTLAQPPGAVSVHRHGNGGDCYYEVGDVRARLKVTQVLREEPPNTRKRRRTRTEEETTNAPLTAAAMFEQHQQQSSAQKR</sequence>
<feature type="domain" description="DUF6824" evidence="2">
    <location>
        <begin position="266"/>
        <end position="364"/>
    </location>
</feature>
<dbReference type="InterPro" id="IPR049227">
    <property type="entry name" value="DUF6824"/>
</dbReference>
<name>B7GDW8_PHATC</name>
<reference evidence="4" key="2">
    <citation type="submission" date="2008-08" db="EMBL/GenBank/DDBJ databases">
        <authorList>
            <consortium name="Diatom Consortium"/>
            <person name="Grigoriev I."/>
            <person name="Grimwood J."/>
            <person name="Kuo A."/>
            <person name="Otillar R.P."/>
            <person name="Salamov A."/>
            <person name="Detter J.C."/>
            <person name="Lindquist E."/>
            <person name="Shapiro H."/>
            <person name="Lucas S."/>
            <person name="Glavina del Rio T."/>
            <person name="Pitluck S."/>
            <person name="Rokhsar D."/>
            <person name="Bowler C."/>
        </authorList>
    </citation>
    <scope>GENOME REANNOTATION</scope>
    <source>
        <strain evidence="4">CCAP 1055/1</strain>
    </source>
</reference>
<dbReference type="Proteomes" id="UP000000759">
    <property type="component" value="Chromosome 29"/>
</dbReference>
<reference evidence="3 4" key="1">
    <citation type="journal article" date="2008" name="Nature">
        <title>The Phaeodactylum genome reveals the evolutionary history of diatom genomes.</title>
        <authorList>
            <person name="Bowler C."/>
            <person name="Allen A.E."/>
            <person name="Badger J.H."/>
            <person name="Grimwood J."/>
            <person name="Jabbari K."/>
            <person name="Kuo A."/>
            <person name="Maheswari U."/>
            <person name="Martens C."/>
            <person name="Maumus F."/>
            <person name="Otillar R.P."/>
            <person name="Rayko E."/>
            <person name="Salamov A."/>
            <person name="Vandepoele K."/>
            <person name="Beszteri B."/>
            <person name="Gruber A."/>
            <person name="Heijde M."/>
            <person name="Katinka M."/>
            <person name="Mock T."/>
            <person name="Valentin K."/>
            <person name="Verret F."/>
            <person name="Berges J.A."/>
            <person name="Brownlee C."/>
            <person name="Cadoret J.P."/>
            <person name="Chiovitti A."/>
            <person name="Choi C.J."/>
            <person name="Coesel S."/>
            <person name="De Martino A."/>
            <person name="Detter J.C."/>
            <person name="Durkin C."/>
            <person name="Falciatore A."/>
            <person name="Fournet J."/>
            <person name="Haruta M."/>
            <person name="Huysman M.J."/>
            <person name="Jenkins B.D."/>
            <person name="Jiroutova K."/>
            <person name="Jorgensen R.E."/>
            <person name="Joubert Y."/>
            <person name="Kaplan A."/>
            <person name="Kroger N."/>
            <person name="Kroth P.G."/>
            <person name="La Roche J."/>
            <person name="Lindquist E."/>
            <person name="Lommer M."/>
            <person name="Martin-Jezequel V."/>
            <person name="Lopez P.J."/>
            <person name="Lucas S."/>
            <person name="Mangogna M."/>
            <person name="McGinnis K."/>
            <person name="Medlin L.K."/>
            <person name="Montsant A."/>
            <person name="Oudot-Le Secq M.P."/>
            <person name="Napoli C."/>
            <person name="Obornik M."/>
            <person name="Parker M.S."/>
            <person name="Petit J.L."/>
            <person name="Porcel B.M."/>
            <person name="Poulsen N."/>
            <person name="Robison M."/>
            <person name="Rychlewski L."/>
            <person name="Rynearson T.A."/>
            <person name="Schmutz J."/>
            <person name="Shapiro H."/>
            <person name="Siaut M."/>
            <person name="Stanley M."/>
            <person name="Sussman M.R."/>
            <person name="Taylor A.R."/>
            <person name="Vardi A."/>
            <person name="von Dassow P."/>
            <person name="Vyverman W."/>
            <person name="Willis A."/>
            <person name="Wyrwicz L.S."/>
            <person name="Rokhsar D.S."/>
            <person name="Weissenbach J."/>
            <person name="Armbrust E.V."/>
            <person name="Green B.R."/>
            <person name="Van de Peer Y."/>
            <person name="Grigoriev I.V."/>
        </authorList>
    </citation>
    <scope>NUCLEOTIDE SEQUENCE [LARGE SCALE GENOMIC DNA]</scope>
    <source>
        <strain evidence="3 4">CCAP 1055/1</strain>
    </source>
</reference>
<evidence type="ECO:0000313" key="4">
    <source>
        <dbReference type="Proteomes" id="UP000000759"/>
    </source>
</evidence>
<dbReference type="AlphaFoldDB" id="B7GDW8"/>
<dbReference type="EMBL" id="CM000631">
    <property type="protein sequence ID" value="EEC43199.1"/>
    <property type="molecule type" value="Genomic_DNA"/>
</dbReference>
<evidence type="ECO:0000313" key="3">
    <source>
        <dbReference type="EMBL" id="EEC43199.1"/>
    </source>
</evidence>
<dbReference type="InParanoid" id="B7GDW8"/>
<organism evidence="3 4">
    <name type="scientific">Phaeodactylum tricornutum (strain CCAP 1055/1)</name>
    <dbReference type="NCBI Taxonomy" id="556484"/>
    <lineage>
        <taxon>Eukaryota</taxon>
        <taxon>Sar</taxon>
        <taxon>Stramenopiles</taxon>
        <taxon>Ochrophyta</taxon>
        <taxon>Bacillariophyta</taxon>
        <taxon>Bacillariophyceae</taxon>
        <taxon>Bacillariophycidae</taxon>
        <taxon>Naviculales</taxon>
        <taxon>Phaeodactylaceae</taxon>
        <taxon>Phaeodactylum</taxon>
    </lineage>
</organism>
<dbReference type="HOGENOM" id="CLU_682358_0_0_1"/>